<evidence type="ECO:0000313" key="5">
    <source>
        <dbReference type="Proteomes" id="UP000253872"/>
    </source>
</evidence>
<sequence>MICKRAKFFHRLWWLVLMLFTLPAAAVTYPDAPNPFYYVTDYTKNTLSQQEWRMLEDALIANRAKTSSQIIVVIVPDTQGEAIATYATNLFNKWGIGRSKNNENNGVLLLVAKNDRKMFIATGRGIEGALPDAVAATIIRHNITPYFKESRYAEGIASGLSAIMAAINGEYAPYASYGKEESSIDEMDGLLFFLIMGAIIFILFYPRGGSRYVSPSATEQLGRVILNSRRSGGFGGGFGGGSFGGGNYGSGDSFGGGSSGGGGAGGSW</sequence>
<organism evidence="4 5">
    <name type="scientific">Haemophilus sputorum</name>
    <dbReference type="NCBI Taxonomy" id="1078480"/>
    <lineage>
        <taxon>Bacteria</taxon>
        <taxon>Pseudomonadati</taxon>
        <taxon>Pseudomonadota</taxon>
        <taxon>Gammaproteobacteria</taxon>
        <taxon>Pasteurellales</taxon>
        <taxon>Pasteurellaceae</taxon>
        <taxon>Haemophilus</taxon>
    </lineage>
</organism>
<protein>
    <submittedName>
        <fullName evidence="4">Methanol dehydrogenase</fullName>
    </submittedName>
</protein>
<reference evidence="4 5" key="1">
    <citation type="submission" date="2018-05" db="EMBL/GenBank/DDBJ databases">
        <title>Draft Genome Sequences for a Diverse set of 7 Haemophilus Species.</title>
        <authorList>
            <person name="Nichols M."/>
            <person name="Topaz N."/>
            <person name="Wang X."/>
            <person name="Wang X."/>
            <person name="Boxrud D."/>
        </authorList>
    </citation>
    <scope>NUCLEOTIDE SEQUENCE [LARGE SCALE GENOMIC DNA]</scope>
    <source>
        <strain evidence="4 5">C2002001239</strain>
    </source>
</reference>
<feature type="transmembrane region" description="Helical" evidence="1">
    <location>
        <begin position="189"/>
        <end position="206"/>
    </location>
</feature>
<dbReference type="EMBL" id="QEPN01000001">
    <property type="protein sequence ID" value="RDE73893.1"/>
    <property type="molecule type" value="Genomic_DNA"/>
</dbReference>
<comment type="caution">
    <text evidence="4">The sequence shown here is derived from an EMBL/GenBank/DDBJ whole genome shotgun (WGS) entry which is preliminary data.</text>
</comment>
<gene>
    <name evidence="4" type="ORF">DPV93_01685</name>
</gene>
<keyword evidence="2" id="KW-0732">Signal</keyword>
<feature type="domain" description="TPM" evidence="3">
    <location>
        <begin position="40"/>
        <end position="165"/>
    </location>
</feature>
<evidence type="ECO:0000256" key="2">
    <source>
        <dbReference type="SAM" id="SignalP"/>
    </source>
</evidence>
<keyword evidence="1" id="KW-0472">Membrane</keyword>
<dbReference type="InterPro" id="IPR007621">
    <property type="entry name" value="TPM_dom"/>
</dbReference>
<dbReference type="STRING" id="1035839.GCA_000238795_00709"/>
<dbReference type="PANTHER" id="PTHR30373">
    <property type="entry name" value="UPF0603 PROTEIN YGCG"/>
    <property type="match status" value="1"/>
</dbReference>
<dbReference type="Gene3D" id="3.10.310.50">
    <property type="match status" value="1"/>
</dbReference>
<keyword evidence="1" id="KW-0812">Transmembrane</keyword>
<evidence type="ECO:0000313" key="4">
    <source>
        <dbReference type="EMBL" id="RDE73893.1"/>
    </source>
</evidence>
<dbReference type="AlphaFoldDB" id="A0A369YJ41"/>
<dbReference type="RefSeq" id="WP_111401699.1">
    <property type="nucleotide sequence ID" value="NZ_QEPN01000001.1"/>
</dbReference>
<keyword evidence="1" id="KW-1133">Transmembrane helix</keyword>
<dbReference type="Pfam" id="PF04536">
    <property type="entry name" value="TPM_phosphatase"/>
    <property type="match status" value="1"/>
</dbReference>
<proteinExistence type="predicted"/>
<dbReference type="Proteomes" id="UP000253872">
    <property type="component" value="Unassembled WGS sequence"/>
</dbReference>
<accession>A0A369YJ41</accession>
<feature type="chain" id="PRO_5016737135" evidence="2">
    <location>
        <begin position="27"/>
        <end position="268"/>
    </location>
</feature>
<name>A0A369YJ41_9PAST</name>
<evidence type="ECO:0000259" key="3">
    <source>
        <dbReference type="Pfam" id="PF04536"/>
    </source>
</evidence>
<dbReference type="PANTHER" id="PTHR30373:SF2">
    <property type="entry name" value="UPF0603 PROTEIN YGCG"/>
    <property type="match status" value="1"/>
</dbReference>
<feature type="signal peptide" evidence="2">
    <location>
        <begin position="1"/>
        <end position="26"/>
    </location>
</feature>
<evidence type="ECO:0000256" key="1">
    <source>
        <dbReference type="SAM" id="Phobius"/>
    </source>
</evidence>